<proteinExistence type="predicted"/>
<reference evidence="1 3" key="1">
    <citation type="submission" date="2012-11" db="EMBL/GenBank/DDBJ databases">
        <title>Whole genome sequence of Acetobacter indonesiensis 5H-1.</title>
        <authorList>
            <person name="Azuma Y."/>
            <person name="Higashiura N."/>
            <person name="Hirakawa H."/>
            <person name="Matsushita K."/>
        </authorList>
    </citation>
    <scope>NUCLEOTIDE SEQUENCE [LARGE SCALE GENOMIC DNA]</scope>
    <source>
        <strain evidence="1 3">5H-1</strain>
    </source>
</reference>
<keyword evidence="3" id="KW-1185">Reference proteome</keyword>
<accession>A0A6N3T3V3</accession>
<comment type="caution">
    <text evidence="2">The sequence shown here is derived from an EMBL/GenBank/DDBJ whole genome shotgun (WGS) entry which is preliminary data.</text>
</comment>
<protein>
    <submittedName>
        <fullName evidence="2">Uncharacterized protein</fullName>
    </submittedName>
</protein>
<dbReference type="EMBL" id="BJXQ01000010">
    <property type="protein sequence ID" value="GEN03886.1"/>
    <property type="molecule type" value="Genomic_DNA"/>
</dbReference>
<reference evidence="2 4" key="2">
    <citation type="submission" date="2019-07" db="EMBL/GenBank/DDBJ databases">
        <title>Whole genome shotgun sequence of Acetobacter indonesiensis NBRC 16471.</title>
        <authorList>
            <person name="Hosoyama A."/>
            <person name="Uohara A."/>
            <person name="Ohji S."/>
            <person name="Ichikawa N."/>
        </authorList>
    </citation>
    <scope>NUCLEOTIDE SEQUENCE [LARGE SCALE GENOMIC DNA]</scope>
    <source>
        <strain evidence="2 4">NBRC 16471</strain>
    </source>
</reference>
<evidence type="ECO:0000313" key="2">
    <source>
        <dbReference type="EMBL" id="GEN03886.1"/>
    </source>
</evidence>
<organism evidence="2 4">
    <name type="scientific">Acetobacter indonesiensis</name>
    <dbReference type="NCBI Taxonomy" id="104101"/>
    <lineage>
        <taxon>Bacteria</taxon>
        <taxon>Pseudomonadati</taxon>
        <taxon>Pseudomonadota</taxon>
        <taxon>Alphaproteobacteria</taxon>
        <taxon>Acetobacterales</taxon>
        <taxon>Acetobacteraceae</taxon>
        <taxon>Acetobacter</taxon>
    </lineage>
</organism>
<gene>
    <name evidence="1" type="ORF">Abin_024_070</name>
    <name evidence="2" type="ORF">AIN02nite_19110</name>
</gene>
<dbReference type="Proteomes" id="UP000321104">
    <property type="component" value="Unassembled WGS sequence"/>
</dbReference>
<dbReference type="Proteomes" id="UP000032673">
    <property type="component" value="Unassembled WGS sequence"/>
</dbReference>
<name>A0A6N3T3V3_9PROT</name>
<evidence type="ECO:0000313" key="1">
    <source>
        <dbReference type="EMBL" id="GAN63285.1"/>
    </source>
</evidence>
<sequence length="112" mass="12278">MRRKTDFTPKKIRRIGPPKGVTILTPFLRLPNLGGGAARTEGAMVYEGPKKPYGRPYGNHAAIPSATPRQPYGNVTAHQTASWRQARGIPLAIRRQTYGHPQENYGEGVSVA</sequence>
<evidence type="ECO:0000313" key="4">
    <source>
        <dbReference type="Proteomes" id="UP000321104"/>
    </source>
</evidence>
<dbReference type="EMBL" id="BAMW01000024">
    <property type="protein sequence ID" value="GAN63285.1"/>
    <property type="molecule type" value="Genomic_DNA"/>
</dbReference>
<dbReference type="AlphaFoldDB" id="A0A6N3T3V3"/>
<evidence type="ECO:0000313" key="3">
    <source>
        <dbReference type="Proteomes" id="UP000032673"/>
    </source>
</evidence>